<proteinExistence type="predicted"/>
<keyword evidence="2" id="KW-1185">Reference proteome</keyword>
<dbReference type="Proteomes" id="UP001183202">
    <property type="component" value="Unassembled WGS sequence"/>
</dbReference>
<dbReference type="EMBL" id="JAVREJ010000066">
    <property type="protein sequence ID" value="MDT0354044.1"/>
    <property type="molecule type" value="Genomic_DNA"/>
</dbReference>
<comment type="caution">
    <text evidence="1">The sequence shown here is derived from an EMBL/GenBank/DDBJ whole genome shotgun (WGS) entry which is preliminary data.</text>
</comment>
<accession>A0ABU2NLD1</accession>
<evidence type="ECO:0000313" key="2">
    <source>
        <dbReference type="Proteomes" id="UP001183202"/>
    </source>
</evidence>
<protein>
    <submittedName>
        <fullName evidence="1">Uncharacterized protein</fullName>
    </submittedName>
</protein>
<sequence>MATHLQHHLPSLLLGIVVDQLTGVGLDDFHLREDLIGGSDPDEGLGIGLAAARAGFAAEGLASSLRPSRLGWPRLRPRITPAVTDRLHRIACPTSAAALLLPWPQTLAPAGSPTVSRGAHIGRGRFVFPVLALENWPRVCATTRLQRHTPSGPALMIDLPVWSTLTKENVSKLT</sequence>
<evidence type="ECO:0000313" key="1">
    <source>
        <dbReference type="EMBL" id="MDT0354044.1"/>
    </source>
</evidence>
<dbReference type="RefSeq" id="WP_311560552.1">
    <property type="nucleotide sequence ID" value="NZ_JAVREJ010000066.1"/>
</dbReference>
<organism evidence="1 2">
    <name type="scientific">Pseudonocardia charpentierae</name>
    <dbReference type="NCBI Taxonomy" id="3075545"/>
    <lineage>
        <taxon>Bacteria</taxon>
        <taxon>Bacillati</taxon>
        <taxon>Actinomycetota</taxon>
        <taxon>Actinomycetes</taxon>
        <taxon>Pseudonocardiales</taxon>
        <taxon>Pseudonocardiaceae</taxon>
        <taxon>Pseudonocardia</taxon>
    </lineage>
</organism>
<reference evidence="2" key="1">
    <citation type="submission" date="2023-07" db="EMBL/GenBank/DDBJ databases">
        <title>30 novel species of actinomycetes from the DSMZ collection.</title>
        <authorList>
            <person name="Nouioui I."/>
        </authorList>
    </citation>
    <scope>NUCLEOTIDE SEQUENCE [LARGE SCALE GENOMIC DNA]</scope>
    <source>
        <strain evidence="2">DSM 45834</strain>
    </source>
</reference>
<gene>
    <name evidence="1" type="ORF">RM445_31675</name>
</gene>
<name>A0ABU2NLD1_9PSEU</name>